<dbReference type="Pfam" id="PF00583">
    <property type="entry name" value="Acetyltransf_1"/>
    <property type="match status" value="1"/>
</dbReference>
<sequence length="174" mass="18857">MTGASAIEPAGPLPAGITLRRPTEYDHAAVVRVIPDWWGLPAASHLPMMLPRLFFQHFSDTSFIATDAAGLAGFLIGFRSTAQPGVAYIHFVGVRPDLREAGLARTLYETFFAEARADGCHRVDAITGPGNRRSQAFHAAMGFTATGDMEVDGVLAWRDYDGPGEHRVTFTRAI</sequence>
<protein>
    <submittedName>
        <fullName evidence="2">GNAT family N-acetyltransferase</fullName>
    </submittedName>
</protein>
<evidence type="ECO:0000313" key="2">
    <source>
        <dbReference type="EMBL" id="UOE42907.1"/>
    </source>
</evidence>
<gene>
    <name evidence="2" type="ORF">MTO99_11985</name>
</gene>
<dbReference type="PANTHER" id="PTHR43072">
    <property type="entry name" value="N-ACETYLTRANSFERASE"/>
    <property type="match status" value="1"/>
</dbReference>
<evidence type="ECO:0000259" key="1">
    <source>
        <dbReference type="PROSITE" id="PS51186"/>
    </source>
</evidence>
<dbReference type="PIRSF" id="PIRSF037663">
    <property type="entry name" value="Acetyltransf_GNAT_prd"/>
    <property type="match status" value="1"/>
</dbReference>
<dbReference type="SUPFAM" id="SSF55729">
    <property type="entry name" value="Acyl-CoA N-acyltransferases (Nat)"/>
    <property type="match status" value="1"/>
</dbReference>
<dbReference type="EMBL" id="CP094528">
    <property type="protein sequence ID" value="UOE42907.1"/>
    <property type="molecule type" value="Genomic_DNA"/>
</dbReference>
<dbReference type="Proteomes" id="UP000832097">
    <property type="component" value="Chromosome"/>
</dbReference>
<dbReference type="PROSITE" id="PS51186">
    <property type="entry name" value="GNAT"/>
    <property type="match status" value="1"/>
</dbReference>
<dbReference type="InterPro" id="IPR016181">
    <property type="entry name" value="Acyl_CoA_acyltransferase"/>
</dbReference>
<keyword evidence="3" id="KW-1185">Reference proteome</keyword>
<proteinExistence type="predicted"/>
<name>A0ABY4BUM4_9MICO</name>
<dbReference type="Gene3D" id="3.40.630.30">
    <property type="match status" value="1"/>
</dbReference>
<dbReference type="InterPro" id="IPR000182">
    <property type="entry name" value="GNAT_dom"/>
</dbReference>
<reference evidence="2 3" key="1">
    <citation type="submission" date="2022-03" db="EMBL/GenBank/DDBJ databases">
        <title>Mucilaginibacter sp. isolated from the gut of Protaetia brevitarsis seulensis larvae.</title>
        <authorList>
            <person name="Won M."/>
            <person name="Kim S.-J."/>
            <person name="Kwon S.-W."/>
        </authorList>
    </citation>
    <scope>NUCLEOTIDE SEQUENCE [LARGE SCALE GENOMIC DNA]</scope>
    <source>
        <strain evidence="2 3">CFWR-12</strain>
    </source>
</reference>
<dbReference type="InterPro" id="IPR017255">
    <property type="entry name" value="AcTrfase_GNAT_prd"/>
</dbReference>
<accession>A0ABY4BUM4</accession>
<dbReference type="CDD" id="cd04301">
    <property type="entry name" value="NAT_SF"/>
    <property type="match status" value="1"/>
</dbReference>
<dbReference type="PANTHER" id="PTHR43072:SF36">
    <property type="entry name" value="RIBOSOMAL-PROTEIN-ALANINE ACETYLTRANSFERASE"/>
    <property type="match status" value="1"/>
</dbReference>
<organism evidence="2 3">
    <name type="scientific">Agromyces larvae</name>
    <dbReference type="NCBI Taxonomy" id="2929802"/>
    <lineage>
        <taxon>Bacteria</taxon>
        <taxon>Bacillati</taxon>
        <taxon>Actinomycetota</taxon>
        <taxon>Actinomycetes</taxon>
        <taxon>Micrococcales</taxon>
        <taxon>Microbacteriaceae</taxon>
        <taxon>Agromyces</taxon>
    </lineage>
</organism>
<dbReference type="RefSeq" id="WP_243553863.1">
    <property type="nucleotide sequence ID" value="NZ_CP094528.1"/>
</dbReference>
<evidence type="ECO:0000313" key="3">
    <source>
        <dbReference type="Proteomes" id="UP000832097"/>
    </source>
</evidence>
<feature type="domain" description="N-acetyltransferase" evidence="1">
    <location>
        <begin position="17"/>
        <end position="161"/>
    </location>
</feature>